<evidence type="ECO:0000259" key="1">
    <source>
        <dbReference type="Pfam" id="PF01370"/>
    </source>
</evidence>
<dbReference type="AlphaFoldDB" id="A0A1B4UZZ6"/>
<reference evidence="2 3" key="1">
    <citation type="submission" date="2015-08" db="EMBL/GenBank/DDBJ databases">
        <title>Complete genome sequence of Sulfurifustis variabilis.</title>
        <authorList>
            <person name="Miura A."/>
            <person name="Kojima H."/>
            <person name="Fukui M."/>
        </authorList>
    </citation>
    <scope>NUCLEOTIDE SEQUENCE [LARGE SCALE GENOMIC DNA]</scope>
    <source>
        <strain evidence="3">skN76</strain>
    </source>
</reference>
<sequence>MPALNVCLLGGTGFVGRAIAARLAQGGHRQRVPTRRHANHRDLLVHPGLVLVEGDVHEPSFLRRQFEGMDVVINLVGILNSRDRAGRQFERVHVELPGKVAQACEQAGVKRLLHMSALHATRDAPSRYLRTKAAGEEAAHAASPELRVTSFRPSVIFGSRDGFTNRFAGLLRLAPGVFPLACPDSRFQPVYVEDVAQAFVAAIPEHRTFGRRYDLCGPRIYTLREIVAYVAELQGKRVRILGLGDRLSRLQAAVLELAPGKPFSRDNYRSLTVDSVCAEGANALRGVFGVMPTPLERVAPGWLTRGRTAPR</sequence>
<dbReference type="Gene3D" id="3.40.50.720">
    <property type="entry name" value="NAD(P)-binding Rossmann-like Domain"/>
    <property type="match status" value="1"/>
</dbReference>
<protein>
    <submittedName>
        <fullName evidence="2">Epimerase</fullName>
    </submittedName>
</protein>
<feature type="domain" description="NAD-dependent epimerase/dehydratase" evidence="1">
    <location>
        <begin position="6"/>
        <end position="208"/>
    </location>
</feature>
<name>A0A1B4UZZ6_9GAMM</name>
<dbReference type="InterPro" id="IPR051207">
    <property type="entry name" value="ComplexI_NDUFA9_subunit"/>
</dbReference>
<dbReference type="CDD" id="cd05271">
    <property type="entry name" value="NDUFA9_like_SDR_a"/>
    <property type="match status" value="1"/>
</dbReference>
<dbReference type="InterPro" id="IPR001509">
    <property type="entry name" value="Epimerase_deHydtase"/>
</dbReference>
<dbReference type="Proteomes" id="UP000218899">
    <property type="component" value="Chromosome"/>
</dbReference>
<dbReference type="InterPro" id="IPR036291">
    <property type="entry name" value="NAD(P)-bd_dom_sf"/>
</dbReference>
<dbReference type="SUPFAM" id="SSF51735">
    <property type="entry name" value="NAD(P)-binding Rossmann-fold domains"/>
    <property type="match status" value="1"/>
</dbReference>
<dbReference type="RefSeq" id="WP_096462763.1">
    <property type="nucleotide sequence ID" value="NZ_AP014936.1"/>
</dbReference>
<dbReference type="Pfam" id="PF01370">
    <property type="entry name" value="Epimerase"/>
    <property type="match status" value="1"/>
</dbReference>
<dbReference type="KEGG" id="sva:SVA_0154"/>
<dbReference type="GO" id="GO:0044877">
    <property type="term" value="F:protein-containing complex binding"/>
    <property type="evidence" value="ECO:0007669"/>
    <property type="project" value="TreeGrafter"/>
</dbReference>
<dbReference type="OrthoDB" id="9776313at2"/>
<gene>
    <name evidence="2" type="ORF">SVA_0154</name>
</gene>
<evidence type="ECO:0000313" key="2">
    <source>
        <dbReference type="EMBL" id="BAU46736.1"/>
    </source>
</evidence>
<dbReference type="PANTHER" id="PTHR12126:SF11">
    <property type="entry name" value="NADH DEHYDROGENASE [UBIQUINONE] 1 ALPHA SUBCOMPLEX SUBUNIT 9, MITOCHONDRIAL"/>
    <property type="match status" value="1"/>
</dbReference>
<accession>A0A1B4UZZ6</accession>
<dbReference type="PANTHER" id="PTHR12126">
    <property type="entry name" value="NADH-UBIQUINONE OXIDOREDUCTASE 39 KDA SUBUNIT-RELATED"/>
    <property type="match status" value="1"/>
</dbReference>
<proteinExistence type="predicted"/>
<dbReference type="EMBL" id="AP014936">
    <property type="protein sequence ID" value="BAU46736.1"/>
    <property type="molecule type" value="Genomic_DNA"/>
</dbReference>
<organism evidence="2 3">
    <name type="scientific">Sulfurifustis variabilis</name>
    <dbReference type="NCBI Taxonomy" id="1675686"/>
    <lineage>
        <taxon>Bacteria</taxon>
        <taxon>Pseudomonadati</taxon>
        <taxon>Pseudomonadota</taxon>
        <taxon>Gammaproteobacteria</taxon>
        <taxon>Acidiferrobacterales</taxon>
        <taxon>Acidiferrobacteraceae</taxon>
        <taxon>Sulfurifustis</taxon>
    </lineage>
</organism>
<keyword evidence="3" id="KW-1185">Reference proteome</keyword>
<evidence type="ECO:0000313" key="3">
    <source>
        <dbReference type="Proteomes" id="UP000218899"/>
    </source>
</evidence>